<dbReference type="RefSeq" id="WP_055155410.1">
    <property type="nucleotide sequence ID" value="NZ_BAAACT010000056.1"/>
</dbReference>
<dbReference type="EMBL" id="CYZU01000115">
    <property type="protein sequence ID" value="CUP44729.1"/>
    <property type="molecule type" value="Genomic_DNA"/>
</dbReference>
<dbReference type="OrthoDB" id="9906067at2"/>
<organism evidence="1 2">
    <name type="scientific">Faecalicatena contorta</name>
    <dbReference type="NCBI Taxonomy" id="39482"/>
    <lineage>
        <taxon>Bacteria</taxon>
        <taxon>Bacillati</taxon>
        <taxon>Bacillota</taxon>
        <taxon>Clostridia</taxon>
        <taxon>Lachnospirales</taxon>
        <taxon>Lachnospiraceae</taxon>
        <taxon>Faecalicatena</taxon>
    </lineage>
</organism>
<sequence length="70" mass="7971">MNEEEKLAYEWAKKQNYQSVAAQYARILVTYIDYVSNLLEQAAEEIENTNGRETVLSAQIRDALSSKTGI</sequence>
<dbReference type="Proteomes" id="UP000095544">
    <property type="component" value="Unassembled WGS sequence"/>
</dbReference>
<gene>
    <name evidence="1" type="ORF">ERS852491_05164</name>
</gene>
<dbReference type="STRING" id="39482.ERS852491_05164"/>
<dbReference type="AlphaFoldDB" id="A0A174NFB3"/>
<evidence type="ECO:0000313" key="2">
    <source>
        <dbReference type="Proteomes" id="UP000095544"/>
    </source>
</evidence>
<proteinExistence type="predicted"/>
<protein>
    <submittedName>
        <fullName evidence="1">Uncharacterized protein</fullName>
    </submittedName>
</protein>
<name>A0A174NFB3_9FIRM</name>
<accession>A0A174NFB3</accession>
<evidence type="ECO:0000313" key="1">
    <source>
        <dbReference type="EMBL" id="CUP44729.1"/>
    </source>
</evidence>
<reference evidence="1 2" key="1">
    <citation type="submission" date="2015-09" db="EMBL/GenBank/DDBJ databases">
        <authorList>
            <consortium name="Pathogen Informatics"/>
        </authorList>
    </citation>
    <scope>NUCLEOTIDE SEQUENCE [LARGE SCALE GENOMIC DNA]</scope>
    <source>
        <strain evidence="1 2">2789STDY5834876</strain>
    </source>
</reference>